<evidence type="ECO:0000313" key="2">
    <source>
        <dbReference type="EMBL" id="CAF1085537.1"/>
    </source>
</evidence>
<feature type="domain" description="Dynein heavy chain C-terminal" evidence="1">
    <location>
        <begin position="21"/>
        <end position="66"/>
    </location>
</feature>
<dbReference type="Proteomes" id="UP000677228">
    <property type="component" value="Unassembled WGS sequence"/>
</dbReference>
<comment type="caution">
    <text evidence="3">The sequence shown here is derived from an EMBL/GenBank/DDBJ whole genome shotgun (WGS) entry which is preliminary data.</text>
</comment>
<evidence type="ECO:0000313" key="4">
    <source>
        <dbReference type="Proteomes" id="UP000682733"/>
    </source>
</evidence>
<sequence>MRHPLTLKANKQTINNVLVDRRETKNIYECPVYKTKQRGPTFVWTFNLRTKEKAAKWVLGGVCLLLAV</sequence>
<dbReference type="EMBL" id="CAJOBA010009300">
    <property type="protein sequence ID" value="CAF3848029.1"/>
    <property type="molecule type" value="Genomic_DNA"/>
</dbReference>
<evidence type="ECO:0000313" key="3">
    <source>
        <dbReference type="EMBL" id="CAF3848029.1"/>
    </source>
</evidence>
<dbReference type="Proteomes" id="UP000682733">
    <property type="component" value="Unassembled WGS sequence"/>
</dbReference>
<organism evidence="3 4">
    <name type="scientific">Didymodactylos carnosus</name>
    <dbReference type="NCBI Taxonomy" id="1234261"/>
    <lineage>
        <taxon>Eukaryota</taxon>
        <taxon>Metazoa</taxon>
        <taxon>Spiralia</taxon>
        <taxon>Gnathifera</taxon>
        <taxon>Rotifera</taxon>
        <taxon>Eurotatoria</taxon>
        <taxon>Bdelloidea</taxon>
        <taxon>Philodinida</taxon>
        <taxon>Philodinidae</taxon>
        <taxon>Didymodactylos</taxon>
    </lineage>
</organism>
<dbReference type="AlphaFoldDB" id="A0A8S2KDD9"/>
<gene>
    <name evidence="2" type="ORF">OVA965_LOCUS18579</name>
    <name evidence="3" type="ORF">TMI583_LOCUS18591</name>
</gene>
<protein>
    <recommendedName>
        <fullName evidence="1">Dynein heavy chain C-terminal domain-containing protein</fullName>
    </recommendedName>
</protein>
<reference evidence="3" key="1">
    <citation type="submission" date="2021-02" db="EMBL/GenBank/DDBJ databases">
        <authorList>
            <person name="Nowell W R."/>
        </authorList>
    </citation>
    <scope>NUCLEOTIDE SEQUENCE</scope>
</reference>
<dbReference type="InterPro" id="IPR043160">
    <property type="entry name" value="Dynein_C_barrel"/>
</dbReference>
<evidence type="ECO:0000259" key="1">
    <source>
        <dbReference type="Pfam" id="PF18199"/>
    </source>
</evidence>
<dbReference type="InterPro" id="IPR041228">
    <property type="entry name" value="Dynein_C"/>
</dbReference>
<dbReference type="EMBL" id="CAJNOK010009283">
    <property type="protein sequence ID" value="CAF1085537.1"/>
    <property type="molecule type" value="Genomic_DNA"/>
</dbReference>
<accession>A0A8S2KDD9</accession>
<proteinExistence type="predicted"/>
<name>A0A8S2KDD9_9BILA</name>
<dbReference type="Pfam" id="PF18199">
    <property type="entry name" value="Dynein_C"/>
    <property type="match status" value="1"/>
</dbReference>
<dbReference type="Gene3D" id="3.10.490.20">
    <property type="match status" value="1"/>
</dbReference>